<dbReference type="PANTHER" id="PTHR24369:SF210">
    <property type="entry name" value="CHAOPTIN-RELATED"/>
    <property type="match status" value="1"/>
</dbReference>
<dbReference type="PANTHER" id="PTHR24369">
    <property type="entry name" value="ANTIGEN BSP, PUTATIVE-RELATED"/>
    <property type="match status" value="1"/>
</dbReference>
<dbReference type="InterPro" id="IPR050541">
    <property type="entry name" value="LRR_TM_domain-containing"/>
</dbReference>
<evidence type="ECO:0000256" key="4">
    <source>
        <dbReference type="SAM" id="SignalP"/>
    </source>
</evidence>
<dbReference type="InterPro" id="IPR001611">
    <property type="entry name" value="Leu-rich_rpt"/>
</dbReference>
<dbReference type="Proteomes" id="UP001153636">
    <property type="component" value="Unassembled WGS sequence"/>
</dbReference>
<dbReference type="Gene3D" id="3.80.10.10">
    <property type="entry name" value="Ribonuclease Inhibitor"/>
    <property type="match status" value="3"/>
</dbReference>
<keyword evidence="6" id="KW-1185">Reference proteome</keyword>
<keyword evidence="2 4" id="KW-0732">Signal</keyword>
<organism evidence="5 6">
    <name type="scientific">Psylliodes chrysocephalus</name>
    <dbReference type="NCBI Taxonomy" id="3402493"/>
    <lineage>
        <taxon>Eukaryota</taxon>
        <taxon>Metazoa</taxon>
        <taxon>Ecdysozoa</taxon>
        <taxon>Arthropoda</taxon>
        <taxon>Hexapoda</taxon>
        <taxon>Insecta</taxon>
        <taxon>Pterygota</taxon>
        <taxon>Neoptera</taxon>
        <taxon>Endopterygota</taxon>
        <taxon>Coleoptera</taxon>
        <taxon>Polyphaga</taxon>
        <taxon>Cucujiformia</taxon>
        <taxon>Chrysomeloidea</taxon>
        <taxon>Chrysomelidae</taxon>
        <taxon>Galerucinae</taxon>
        <taxon>Alticini</taxon>
        <taxon>Psylliodes</taxon>
    </lineage>
</organism>
<sequence length="350" mass="41206">MLLAELLLLTFLLFDYGKSTEITFKNVNFQGYRMFTPKFRPTILSGNNLKDYLPNKDFDTLEFVDQVIPVLYENSIADIEHLNELIIESSNVREIRPGAFKNLPHLNRISLKVNKLERIENGVFNNLQLHTLDLSHNQITNVYPHAFDDMRHIYYINLAYNNISKWDPSWFKNTPELSILFMKNNLIEELPERSFQNLRIKNIKIRNLNLIFSNNKISKIHPKAFVDLKRINQLVLTNNLLEKFDKEILQNVVVNDLRLNNNSIQCFEENALDTIFRGQSVYIEFNPFDCECLKILQKWAKNNNNKYLGINEIKCDDDDEEEPDVIEIENVVWDNTLSVNRITLVLPRKN</sequence>
<evidence type="ECO:0000256" key="2">
    <source>
        <dbReference type="ARBA" id="ARBA00022729"/>
    </source>
</evidence>
<dbReference type="InterPro" id="IPR003591">
    <property type="entry name" value="Leu-rich_rpt_typical-subtyp"/>
</dbReference>
<comment type="caution">
    <text evidence="5">The sequence shown here is derived from an EMBL/GenBank/DDBJ whole genome shotgun (WGS) entry which is preliminary data.</text>
</comment>
<dbReference type="SUPFAM" id="SSF52058">
    <property type="entry name" value="L domain-like"/>
    <property type="match status" value="1"/>
</dbReference>
<evidence type="ECO:0000256" key="1">
    <source>
        <dbReference type="ARBA" id="ARBA00022614"/>
    </source>
</evidence>
<dbReference type="EMBL" id="CAKMHV010000006">
    <property type="protein sequence ID" value="CAH1115883.1"/>
    <property type="molecule type" value="Genomic_DNA"/>
</dbReference>
<keyword evidence="3" id="KW-0677">Repeat</keyword>
<protein>
    <submittedName>
        <fullName evidence="5">Uncharacterized protein</fullName>
    </submittedName>
</protein>
<accession>A0A9P0GP04</accession>
<dbReference type="AlphaFoldDB" id="A0A9P0GP04"/>
<evidence type="ECO:0000256" key="3">
    <source>
        <dbReference type="ARBA" id="ARBA00022737"/>
    </source>
</evidence>
<name>A0A9P0GP04_9CUCU</name>
<gene>
    <name evidence="5" type="ORF">PSYICH_LOCUS15755</name>
</gene>
<proteinExistence type="predicted"/>
<dbReference type="SMART" id="SM00369">
    <property type="entry name" value="LRR_TYP"/>
    <property type="match status" value="6"/>
</dbReference>
<evidence type="ECO:0000313" key="5">
    <source>
        <dbReference type="EMBL" id="CAH1115883.1"/>
    </source>
</evidence>
<dbReference type="InterPro" id="IPR032675">
    <property type="entry name" value="LRR_dom_sf"/>
</dbReference>
<feature type="chain" id="PRO_5040318305" evidence="4">
    <location>
        <begin position="20"/>
        <end position="350"/>
    </location>
</feature>
<evidence type="ECO:0000313" key="6">
    <source>
        <dbReference type="Proteomes" id="UP001153636"/>
    </source>
</evidence>
<dbReference type="OrthoDB" id="676979at2759"/>
<dbReference type="PROSITE" id="PS51450">
    <property type="entry name" value="LRR"/>
    <property type="match status" value="1"/>
</dbReference>
<keyword evidence="1" id="KW-0433">Leucine-rich repeat</keyword>
<dbReference type="GO" id="GO:0005886">
    <property type="term" value="C:plasma membrane"/>
    <property type="evidence" value="ECO:0007669"/>
    <property type="project" value="TreeGrafter"/>
</dbReference>
<feature type="signal peptide" evidence="4">
    <location>
        <begin position="1"/>
        <end position="19"/>
    </location>
</feature>
<reference evidence="5" key="1">
    <citation type="submission" date="2022-01" db="EMBL/GenBank/DDBJ databases">
        <authorList>
            <person name="King R."/>
        </authorList>
    </citation>
    <scope>NUCLEOTIDE SEQUENCE</scope>
</reference>
<dbReference type="Pfam" id="PF13855">
    <property type="entry name" value="LRR_8"/>
    <property type="match status" value="2"/>
</dbReference>